<dbReference type="PIRSF" id="PIRSF005572">
    <property type="entry name" value="NifS"/>
    <property type="match status" value="1"/>
</dbReference>
<feature type="binding site" evidence="9">
    <location>
        <position position="179"/>
    </location>
    <ligand>
        <name>pyridoxal 5'-phosphate</name>
        <dbReference type="ChEBI" id="CHEBI:597326"/>
    </ligand>
</feature>
<dbReference type="PROSITE" id="PS00595">
    <property type="entry name" value="AA_TRANSFER_CLASS_5"/>
    <property type="match status" value="1"/>
</dbReference>
<evidence type="ECO:0000256" key="8">
    <source>
        <dbReference type="ARBA" id="ARBA00023014"/>
    </source>
</evidence>
<dbReference type="KEGG" id="flt:Sv326_1002"/>
<dbReference type="InterPro" id="IPR015424">
    <property type="entry name" value="PyrdxlP-dep_Trfase"/>
</dbReference>
<dbReference type="EC" id="2.8.1.7" evidence="9"/>
<evidence type="ECO:0000256" key="3">
    <source>
        <dbReference type="ARBA" id="ARBA00022490"/>
    </source>
</evidence>
<evidence type="ECO:0000256" key="9">
    <source>
        <dbReference type="HAMAP-Rule" id="MF_00331"/>
    </source>
</evidence>
<evidence type="ECO:0000256" key="4">
    <source>
        <dbReference type="ARBA" id="ARBA00022679"/>
    </source>
</evidence>
<dbReference type="PANTHER" id="PTHR11601">
    <property type="entry name" value="CYSTEINE DESULFURYLASE FAMILY MEMBER"/>
    <property type="match status" value="1"/>
</dbReference>
<dbReference type="GO" id="GO:1990221">
    <property type="term" value="C:L-cysteine desulfurase complex"/>
    <property type="evidence" value="ECO:0007669"/>
    <property type="project" value="UniProtKB-ARBA"/>
</dbReference>
<evidence type="ECO:0000256" key="5">
    <source>
        <dbReference type="ARBA" id="ARBA00022723"/>
    </source>
</evidence>
<evidence type="ECO:0000256" key="7">
    <source>
        <dbReference type="ARBA" id="ARBA00023004"/>
    </source>
</evidence>
<evidence type="ECO:0000313" key="12">
    <source>
        <dbReference type="EMBL" id="QLJ53177.1"/>
    </source>
</evidence>
<dbReference type="Pfam" id="PF00266">
    <property type="entry name" value="Aminotran_5"/>
    <property type="match status" value="1"/>
</dbReference>
<feature type="binding site" evidence="9">
    <location>
        <begin position="71"/>
        <end position="72"/>
    </location>
    <ligand>
        <name>pyridoxal 5'-phosphate</name>
        <dbReference type="ChEBI" id="CHEBI:597326"/>
    </ligand>
</feature>
<dbReference type="InterPro" id="IPR000192">
    <property type="entry name" value="Aminotrans_V_dom"/>
</dbReference>
<keyword evidence="6 9" id="KW-0663">Pyridoxal phosphate</keyword>
<keyword evidence="7 9" id="KW-0408">Iron</keyword>
<dbReference type="Gene3D" id="3.90.1150.10">
    <property type="entry name" value="Aspartate Aminotransferase, domain 1"/>
    <property type="match status" value="1"/>
</dbReference>
<feature type="binding site" description="via persulfide group" evidence="9">
    <location>
        <position position="324"/>
    </location>
    <ligand>
        <name>[2Fe-2S] cluster</name>
        <dbReference type="ChEBI" id="CHEBI:190135"/>
        <note>ligand shared with IscU</note>
    </ligand>
</feature>
<evidence type="ECO:0000259" key="11">
    <source>
        <dbReference type="Pfam" id="PF00266"/>
    </source>
</evidence>
<dbReference type="Gene3D" id="3.40.640.10">
    <property type="entry name" value="Type I PLP-dependent aspartate aminotransferase-like (Major domain)"/>
    <property type="match status" value="1"/>
</dbReference>
<keyword evidence="4 9" id="KW-0808">Transferase</keyword>
<proteinExistence type="inferred from homology"/>
<dbReference type="GO" id="GO:0006520">
    <property type="term" value="P:amino acid metabolic process"/>
    <property type="evidence" value="ECO:0007669"/>
    <property type="project" value="InterPro"/>
</dbReference>
<keyword evidence="9" id="KW-0001">2Fe-2S</keyword>
<comment type="pathway">
    <text evidence="9">Cofactor biosynthesis; iron-sulfur cluster biosynthesis.</text>
</comment>
<name>A0A7D6BAR0_FERL1</name>
<evidence type="ECO:0000313" key="13">
    <source>
        <dbReference type="Proteomes" id="UP000510821"/>
    </source>
</evidence>
<organism evidence="12 13">
    <name type="scientific">Fermentimicrarchaeum limneticum</name>
    <dbReference type="NCBI Taxonomy" id="2795018"/>
    <lineage>
        <taxon>Archaea</taxon>
        <taxon>Candidatus Micrarchaeota</taxon>
        <taxon>Candidatus Fermentimicrarchaeales</taxon>
        <taxon>Candidatus Fermentimicrarchaeaceae</taxon>
        <taxon>Candidatus Fermentimicrarchaeum</taxon>
    </lineage>
</organism>
<dbReference type="EMBL" id="CP058998">
    <property type="protein sequence ID" value="QLJ53177.1"/>
    <property type="molecule type" value="Genomic_DNA"/>
</dbReference>
<comment type="similarity">
    <text evidence="2 9">Belongs to the class-V pyridoxal-phosphate-dependent aminotransferase family. NifS/IscS subfamily.</text>
</comment>
<dbReference type="NCBIfam" id="NF002806">
    <property type="entry name" value="PRK02948.1"/>
    <property type="match status" value="1"/>
</dbReference>
<dbReference type="InterPro" id="IPR017772">
    <property type="entry name" value="Cys_deSase_NifS_bac/arc"/>
</dbReference>
<feature type="binding site" evidence="9">
    <location>
        <begin position="199"/>
        <end position="201"/>
    </location>
    <ligand>
        <name>pyridoxal 5'-phosphate</name>
        <dbReference type="ChEBI" id="CHEBI:597326"/>
    </ligand>
</feature>
<dbReference type="GO" id="GO:0030170">
    <property type="term" value="F:pyridoxal phosphate binding"/>
    <property type="evidence" value="ECO:0007669"/>
    <property type="project" value="UniProtKB-UniRule"/>
</dbReference>
<comment type="subunit">
    <text evidence="9">Homodimer. Forms a heterotetramer with IscU, interacts with other sulfur acceptors.</text>
</comment>
<dbReference type="GO" id="GO:0046872">
    <property type="term" value="F:metal ion binding"/>
    <property type="evidence" value="ECO:0007669"/>
    <property type="project" value="UniProtKB-KW"/>
</dbReference>
<evidence type="ECO:0000256" key="10">
    <source>
        <dbReference type="RuleBase" id="RU004504"/>
    </source>
</evidence>
<dbReference type="GO" id="GO:0044571">
    <property type="term" value="P:[2Fe-2S] cluster assembly"/>
    <property type="evidence" value="ECO:0007669"/>
    <property type="project" value="UniProtKB-UniRule"/>
</dbReference>
<dbReference type="GO" id="GO:0051537">
    <property type="term" value="F:2 iron, 2 sulfur cluster binding"/>
    <property type="evidence" value="ECO:0007669"/>
    <property type="project" value="UniProtKB-UniRule"/>
</dbReference>
<dbReference type="AlphaFoldDB" id="A0A7D6BAR0"/>
<dbReference type="PANTHER" id="PTHR11601:SF34">
    <property type="entry name" value="CYSTEINE DESULFURASE"/>
    <property type="match status" value="1"/>
</dbReference>
<sequence>MRRVYLDHSATTPLDRGVFEEMKPYFSKKFGNASSLHSFGREASEAVEEAREKVANVLKCKPSEVFFTSGGTEADNWAVKGTAFANWKKGRHIITSSIEHHAILYTCEYLEKNGFEVTYLPVDRYGLVKPADVEDAIRKDTILISIMHANNEIGTIEPIGEIGKIARENEIYFHSDGVQSFCKIPTDVNKLNVDMFSISAHKFYGPKGVGALFIRSGTKIEPLLHGGGHEKGMRSGTENTPGIVGLGAASELGLKRMEKDAEKMISLRDRLIKDVLKINGSWLNGHPVKRLPNNAHFCFSLIEGESLILYLDEKGIAASTGSACSSKSLEPSHVLLRIGLRHEEAHGSLRLTLGRENRKDEIDYVIKVIPKEVERLRAISPFKTKKQLSSFKSTEED</sequence>
<dbReference type="InterPro" id="IPR010240">
    <property type="entry name" value="Cys_deSase_IscS"/>
</dbReference>
<dbReference type="SUPFAM" id="SSF53383">
    <property type="entry name" value="PLP-dependent transferases"/>
    <property type="match status" value="1"/>
</dbReference>
<evidence type="ECO:0000256" key="6">
    <source>
        <dbReference type="ARBA" id="ARBA00022898"/>
    </source>
</evidence>
<dbReference type="NCBIfam" id="TIGR03402">
    <property type="entry name" value="FeS_nifS"/>
    <property type="match status" value="1"/>
</dbReference>
<comment type="subcellular location">
    <subcellularLocation>
        <location evidence="9">Cytoplasm</location>
    </subcellularLocation>
</comment>
<dbReference type="InterPro" id="IPR015421">
    <property type="entry name" value="PyrdxlP-dep_Trfase_major"/>
</dbReference>
<feature type="binding site" evidence="9">
    <location>
        <position position="237"/>
    </location>
    <ligand>
        <name>pyridoxal 5'-phosphate</name>
        <dbReference type="ChEBI" id="CHEBI:597326"/>
    </ligand>
</feature>
<keyword evidence="8 9" id="KW-0411">Iron-sulfur</keyword>
<comment type="miscellaneous">
    <text evidence="9">In Archaea the pyridoxal phosphate cofactor is not covalently bound to Lys but ligated by other amino acids.</text>
</comment>
<keyword evidence="5 9" id="KW-0479">Metal-binding</keyword>
<dbReference type="HAMAP" id="MF_00331">
    <property type="entry name" value="Cys_desulf_IscS"/>
    <property type="match status" value="1"/>
</dbReference>
<dbReference type="InterPro" id="IPR016454">
    <property type="entry name" value="Cysteine_dSase"/>
</dbReference>
<dbReference type="InterPro" id="IPR015422">
    <property type="entry name" value="PyrdxlP-dep_Trfase_small"/>
</dbReference>
<dbReference type="InterPro" id="IPR020578">
    <property type="entry name" value="Aminotrans_V_PyrdxlP_BS"/>
</dbReference>
<keyword evidence="3 9" id="KW-0963">Cytoplasm</keyword>
<gene>
    <name evidence="9" type="primary">iscS</name>
    <name evidence="12" type="ORF">Sv326_1002</name>
</gene>
<dbReference type="FunFam" id="3.40.640.10:FF:000003">
    <property type="entry name" value="Cysteine desulfurase IscS"/>
    <property type="match status" value="1"/>
</dbReference>
<evidence type="ECO:0000256" key="2">
    <source>
        <dbReference type="ARBA" id="ARBA00006490"/>
    </source>
</evidence>
<dbReference type="UniPathway" id="UPA00266"/>
<evidence type="ECO:0000256" key="1">
    <source>
        <dbReference type="ARBA" id="ARBA00001933"/>
    </source>
</evidence>
<comment type="catalytic activity">
    <reaction evidence="9">
        <text>(sulfur carrier)-H + L-cysteine = (sulfur carrier)-SH + L-alanine</text>
        <dbReference type="Rhea" id="RHEA:43892"/>
        <dbReference type="Rhea" id="RHEA-COMP:14737"/>
        <dbReference type="Rhea" id="RHEA-COMP:14739"/>
        <dbReference type="ChEBI" id="CHEBI:29917"/>
        <dbReference type="ChEBI" id="CHEBI:35235"/>
        <dbReference type="ChEBI" id="CHEBI:57972"/>
        <dbReference type="ChEBI" id="CHEBI:64428"/>
        <dbReference type="EC" id="2.8.1.7"/>
    </reaction>
</comment>
<comment type="function">
    <text evidence="9">Master enzyme that delivers sulfur to a number of partners involved in Fe-S cluster assembly, tRNA modification or cofactor biosynthesis. Catalyzes the removal of elemental sulfur atoms from cysteine to produce alanine. Functions as a sulfur delivery protein for Fe-S cluster synthesis onto IscU, an Fe-S scaffold assembly protein, as well as other S acceptor proteins.</text>
</comment>
<dbReference type="GO" id="GO:0031071">
    <property type="term" value="F:cysteine desulfurase activity"/>
    <property type="evidence" value="ECO:0007669"/>
    <property type="project" value="UniProtKB-UniRule"/>
</dbReference>
<comment type="cofactor">
    <cofactor evidence="1 9 10">
        <name>pyridoxal 5'-phosphate</name>
        <dbReference type="ChEBI" id="CHEBI:597326"/>
    </cofactor>
</comment>
<dbReference type="Proteomes" id="UP000510821">
    <property type="component" value="Chromosome"/>
</dbReference>
<feature type="binding site" evidence="9">
    <location>
        <position position="151"/>
    </location>
    <ligand>
        <name>pyridoxal 5'-phosphate</name>
        <dbReference type="ChEBI" id="CHEBI:597326"/>
    </ligand>
</feature>
<accession>A0A7D6BAR0</accession>
<protein>
    <recommendedName>
        <fullName evidence="9">Cysteine desulfurase IscS</fullName>
        <ecNumber evidence="9">2.8.1.7</ecNumber>
    </recommendedName>
</protein>
<feature type="active site" description="Cysteine persulfide intermediate" evidence="9">
    <location>
        <position position="324"/>
    </location>
</feature>
<reference evidence="13" key="1">
    <citation type="submission" date="2020-07" db="EMBL/GenBank/DDBJ databases">
        <title>Metabolic diversity and evolutionary history of the archaeal phylum ###Micrarchaeota### uncovered from a freshwater lake metagenome.</title>
        <authorList>
            <person name="Kadnikov V.V."/>
            <person name="Savvichev A.S."/>
            <person name="Mardanov A.V."/>
            <person name="Beletsky A.V."/>
            <person name="Chupakov A.V."/>
            <person name="Kokryatskaya N.M."/>
            <person name="Pimenov N.V."/>
            <person name="Ravin N.V."/>
        </authorList>
    </citation>
    <scope>NUCLEOTIDE SEQUENCE [LARGE SCALE GENOMIC DNA]</scope>
</reference>
<feature type="domain" description="Aminotransferase class V" evidence="11">
    <location>
        <begin position="4"/>
        <end position="365"/>
    </location>
</feature>